<accession>W0FNV4</accession>
<dbReference type="InterPro" id="IPR004919">
    <property type="entry name" value="GmrSD_N"/>
</dbReference>
<dbReference type="PANTHER" id="PTHR35149">
    <property type="entry name" value="SLL5132 PROTEIN"/>
    <property type="match status" value="1"/>
</dbReference>
<dbReference type="EMBL" id="KC246821">
    <property type="protein sequence ID" value="AHF25159.1"/>
    <property type="molecule type" value="Genomic_DNA"/>
</dbReference>
<evidence type="ECO:0000259" key="1">
    <source>
        <dbReference type="Pfam" id="PF03235"/>
    </source>
</evidence>
<dbReference type="PANTHER" id="PTHR35149:SF2">
    <property type="entry name" value="DUF262 DOMAIN-CONTAINING PROTEIN"/>
    <property type="match status" value="1"/>
</dbReference>
<name>W0FNV4_9BACT</name>
<proteinExistence type="predicted"/>
<sequence length="360" mass="41430">MDVKQMRLLDFFESPAIKLEIPPYQRVYSWTPRQCYELWLDIMRAARDNREHFSGIVIMTRESDCAEGTERLSVVDGQQRLTTMTLLLTAIARHIDAMGLADENLPSPTLIRNGLLHGDDGESPFRKLTLSRDDDATIAAVVAGTALPDSPSKHIVQNLAFFSEQMSQDNFDPIALWQGLGRLTVIACYEDNSDIAQEVFESANSKGLPLTLADMVRNYLLLEESPEEQERLYDEYWAEAAGVFDPDPGSRKLNSAITAWICIRFRTARVGNSEYVYSSFKRYIADEFEGERESVLLELRAFCHVWREQWRYHAIKKYLSRPWAVNGAATLTQRFRRQKATNPEYAEALWRKLEKVDDKW</sequence>
<feature type="domain" description="GmrSD restriction endonucleases N-terminal" evidence="1">
    <location>
        <begin position="9"/>
        <end position="221"/>
    </location>
</feature>
<protein>
    <recommendedName>
        <fullName evidence="1">GmrSD restriction endonucleases N-terminal domain-containing protein</fullName>
    </recommendedName>
</protein>
<organism evidence="2">
    <name type="scientific">uncultured bacterium Contig1772</name>
    <dbReference type="NCBI Taxonomy" id="1393512"/>
    <lineage>
        <taxon>Bacteria</taxon>
        <taxon>environmental samples</taxon>
    </lineage>
</organism>
<dbReference type="AlphaFoldDB" id="W0FNV4"/>
<dbReference type="Pfam" id="PF03235">
    <property type="entry name" value="GmrSD_N"/>
    <property type="match status" value="1"/>
</dbReference>
<reference evidence="2" key="1">
    <citation type="journal article" date="2013" name="PLoS ONE">
        <title>Metagenomic insights into the carbohydrate-active enzymes carried by the microorganisms adhering to solid digesta in the rumen of cows.</title>
        <authorList>
            <person name="Wang L."/>
            <person name="Hatem A."/>
            <person name="Catalyurek U.V."/>
            <person name="Morrison M."/>
            <person name="Yu Z."/>
        </authorList>
    </citation>
    <scope>NUCLEOTIDE SEQUENCE</scope>
</reference>
<evidence type="ECO:0000313" key="2">
    <source>
        <dbReference type="EMBL" id="AHF25159.1"/>
    </source>
</evidence>